<evidence type="ECO:0000313" key="1">
    <source>
        <dbReference type="EMBL" id="GAI43652.1"/>
    </source>
</evidence>
<reference evidence="1" key="1">
    <citation type="journal article" date="2014" name="Front. Microbiol.">
        <title>High frequency of phylogenetically diverse reductive dehalogenase-homologous genes in deep subseafloor sedimentary metagenomes.</title>
        <authorList>
            <person name="Kawai M."/>
            <person name="Futagami T."/>
            <person name="Toyoda A."/>
            <person name="Takaki Y."/>
            <person name="Nishi S."/>
            <person name="Hori S."/>
            <person name="Arai W."/>
            <person name="Tsubouchi T."/>
            <person name="Morono Y."/>
            <person name="Uchiyama I."/>
            <person name="Ito T."/>
            <person name="Fujiyama A."/>
            <person name="Inagaki F."/>
            <person name="Takami H."/>
        </authorList>
    </citation>
    <scope>NUCLEOTIDE SEQUENCE</scope>
    <source>
        <strain evidence="1">Expedition CK06-06</strain>
    </source>
</reference>
<dbReference type="SUPFAM" id="SSF48452">
    <property type="entry name" value="TPR-like"/>
    <property type="match status" value="1"/>
</dbReference>
<dbReference type="PROSITE" id="PS50005">
    <property type="entry name" value="TPR"/>
    <property type="match status" value="1"/>
</dbReference>
<accession>X1NI10</accession>
<protein>
    <submittedName>
        <fullName evidence="1">Uncharacterized protein</fullName>
    </submittedName>
</protein>
<comment type="caution">
    <text evidence="1">The sequence shown here is derived from an EMBL/GenBank/DDBJ whole genome shotgun (WGS) entry which is preliminary data.</text>
</comment>
<organism evidence="1">
    <name type="scientific">marine sediment metagenome</name>
    <dbReference type="NCBI Taxonomy" id="412755"/>
    <lineage>
        <taxon>unclassified sequences</taxon>
        <taxon>metagenomes</taxon>
        <taxon>ecological metagenomes</taxon>
    </lineage>
</organism>
<dbReference type="AlphaFoldDB" id="X1NI10"/>
<dbReference type="Pfam" id="PF14559">
    <property type="entry name" value="TPR_19"/>
    <property type="match status" value="1"/>
</dbReference>
<dbReference type="InterPro" id="IPR019734">
    <property type="entry name" value="TPR_rpt"/>
</dbReference>
<dbReference type="EMBL" id="BARV01029325">
    <property type="protein sequence ID" value="GAI43652.1"/>
    <property type="molecule type" value="Genomic_DNA"/>
</dbReference>
<dbReference type="InterPro" id="IPR011990">
    <property type="entry name" value="TPR-like_helical_dom_sf"/>
</dbReference>
<dbReference type="Gene3D" id="1.25.40.10">
    <property type="entry name" value="Tetratricopeptide repeat domain"/>
    <property type="match status" value="1"/>
</dbReference>
<name>X1NI10_9ZZZZ</name>
<proteinExistence type="predicted"/>
<sequence>MSDELAMDSGALIFATLADVYLSSGMVDEAISILKDGLSRNPTYTLAKLMLGRAYYMKGDIKEAVKILEGIYDDARVPSLP</sequence>
<gene>
    <name evidence="1" type="ORF">S06H3_46780</name>
</gene>